<reference evidence="2 3" key="1">
    <citation type="submission" date="2024-04" db="EMBL/GenBank/DDBJ databases">
        <authorList>
            <consortium name="Genoscope - CEA"/>
            <person name="William W."/>
        </authorList>
    </citation>
    <scope>NUCLEOTIDE SEQUENCE [LARGE SCALE GENOMIC DNA]</scope>
</reference>
<dbReference type="PANTHER" id="PTHR22801:SF63">
    <property type="entry name" value="C-TYPE LECTIN DOMAIN-CONTAINING PROTEIN"/>
    <property type="match status" value="1"/>
</dbReference>
<dbReference type="SUPFAM" id="SSF56436">
    <property type="entry name" value="C-type lectin-like"/>
    <property type="match status" value="1"/>
</dbReference>
<comment type="caution">
    <text evidence="2">The sequence shown here is derived from an EMBL/GenBank/DDBJ whole genome shotgun (WGS) entry which is preliminary data.</text>
</comment>
<gene>
    <name evidence="2" type="ORF">GSLYS_00015503001</name>
</gene>
<dbReference type="PANTHER" id="PTHR22801">
    <property type="entry name" value="LITHOSTATHINE"/>
    <property type="match status" value="1"/>
</dbReference>
<keyword evidence="3" id="KW-1185">Reference proteome</keyword>
<dbReference type="Gene3D" id="3.10.100.10">
    <property type="entry name" value="Mannose-Binding Protein A, subunit A"/>
    <property type="match status" value="1"/>
</dbReference>
<sequence>YFTNQLNYTDAAAVCACLDSHLYMADSRGKYDLISVLVGFSDNVWMGLDDMATEGTYVWSGSGQQLDMGGTLRDHIFDHSQPDNQNNEDCVYEQENWRRLNDASCSLTMSYLCEKT</sequence>
<dbReference type="PROSITE" id="PS50041">
    <property type="entry name" value="C_TYPE_LECTIN_2"/>
    <property type="match status" value="1"/>
</dbReference>
<proteinExistence type="predicted"/>
<name>A0AAV2I6Q0_LYMST</name>
<dbReference type="InterPro" id="IPR016186">
    <property type="entry name" value="C-type_lectin-like/link_sf"/>
</dbReference>
<dbReference type="InterPro" id="IPR050801">
    <property type="entry name" value="Ca-Dep_Lectins_ImmuneDev"/>
</dbReference>
<feature type="non-terminal residue" evidence="2">
    <location>
        <position position="1"/>
    </location>
</feature>
<dbReference type="InterPro" id="IPR001304">
    <property type="entry name" value="C-type_lectin-like"/>
</dbReference>
<feature type="domain" description="C-type lectin" evidence="1">
    <location>
        <begin position="1"/>
        <end position="114"/>
    </location>
</feature>
<dbReference type="Pfam" id="PF00059">
    <property type="entry name" value="Lectin_C"/>
    <property type="match status" value="1"/>
</dbReference>
<evidence type="ECO:0000259" key="1">
    <source>
        <dbReference type="PROSITE" id="PS50041"/>
    </source>
</evidence>
<dbReference type="InterPro" id="IPR016187">
    <property type="entry name" value="CTDL_fold"/>
</dbReference>
<protein>
    <recommendedName>
        <fullName evidence="1">C-type lectin domain-containing protein</fullName>
    </recommendedName>
</protein>
<evidence type="ECO:0000313" key="3">
    <source>
        <dbReference type="Proteomes" id="UP001497497"/>
    </source>
</evidence>
<dbReference type="CDD" id="cd00037">
    <property type="entry name" value="CLECT"/>
    <property type="match status" value="1"/>
</dbReference>
<dbReference type="AlphaFoldDB" id="A0AAV2I6Q0"/>
<organism evidence="2 3">
    <name type="scientific">Lymnaea stagnalis</name>
    <name type="common">Great pond snail</name>
    <name type="synonym">Helix stagnalis</name>
    <dbReference type="NCBI Taxonomy" id="6523"/>
    <lineage>
        <taxon>Eukaryota</taxon>
        <taxon>Metazoa</taxon>
        <taxon>Spiralia</taxon>
        <taxon>Lophotrochozoa</taxon>
        <taxon>Mollusca</taxon>
        <taxon>Gastropoda</taxon>
        <taxon>Heterobranchia</taxon>
        <taxon>Euthyneura</taxon>
        <taxon>Panpulmonata</taxon>
        <taxon>Hygrophila</taxon>
        <taxon>Lymnaeoidea</taxon>
        <taxon>Lymnaeidae</taxon>
        <taxon>Lymnaea</taxon>
    </lineage>
</organism>
<dbReference type="EMBL" id="CAXITT010000457">
    <property type="protein sequence ID" value="CAL1541897.1"/>
    <property type="molecule type" value="Genomic_DNA"/>
</dbReference>
<dbReference type="Proteomes" id="UP001497497">
    <property type="component" value="Unassembled WGS sequence"/>
</dbReference>
<accession>A0AAV2I6Q0</accession>
<evidence type="ECO:0000313" key="2">
    <source>
        <dbReference type="EMBL" id="CAL1541897.1"/>
    </source>
</evidence>